<proteinExistence type="predicted"/>
<accession>A0ABM1ESG3</accession>
<reference evidence="3" key="1">
    <citation type="submission" date="2025-08" db="UniProtKB">
        <authorList>
            <consortium name="RefSeq"/>
        </authorList>
    </citation>
    <scope>IDENTIFICATION</scope>
</reference>
<dbReference type="Pfam" id="PF00665">
    <property type="entry name" value="rve"/>
    <property type="match status" value="1"/>
</dbReference>
<dbReference type="GeneID" id="106815221"/>
<dbReference type="PANTHER" id="PTHR47331">
    <property type="entry name" value="PHD-TYPE DOMAIN-CONTAINING PROTEIN"/>
    <property type="match status" value="1"/>
</dbReference>
<dbReference type="RefSeq" id="XP_014675134.1">
    <property type="nucleotide sequence ID" value="XM_014819648.1"/>
</dbReference>
<sequence>MKNDSSSTCSRHYVQYGPATTRDQWISLLITRHMHEIGHSGVASTTGKVRRKYWILQAHKLAKTVKYRCVKCRELEHRVEVQLMSELPGHRVAPFTPPFYSTACDYFGPFRVRITRNTTAKCYGVIFTCLNSRAVHLELATDCSTMEFLQVLRRFFAVRGRPAYLLSDNGTQFVGAERELRENIRGWDKQQLQEFCADKGTSWRFTTPAAPHQNGCAEALVKSCKSALKKAIGEQVLTSFELLTCLFEV</sequence>
<dbReference type="InterPro" id="IPR036397">
    <property type="entry name" value="RNaseH_sf"/>
</dbReference>
<dbReference type="InterPro" id="IPR001584">
    <property type="entry name" value="Integrase_cat-core"/>
</dbReference>
<keyword evidence="2" id="KW-1185">Reference proteome</keyword>
<evidence type="ECO:0000313" key="2">
    <source>
        <dbReference type="Proteomes" id="UP000695022"/>
    </source>
</evidence>
<dbReference type="Gene3D" id="3.30.420.10">
    <property type="entry name" value="Ribonuclease H-like superfamily/Ribonuclease H"/>
    <property type="match status" value="1"/>
</dbReference>
<evidence type="ECO:0000259" key="1">
    <source>
        <dbReference type="PROSITE" id="PS50994"/>
    </source>
</evidence>
<organism evidence="2 3">
    <name type="scientific">Priapulus caudatus</name>
    <name type="common">Priapulid worm</name>
    <dbReference type="NCBI Taxonomy" id="37621"/>
    <lineage>
        <taxon>Eukaryota</taxon>
        <taxon>Metazoa</taxon>
        <taxon>Ecdysozoa</taxon>
        <taxon>Scalidophora</taxon>
        <taxon>Priapulida</taxon>
        <taxon>Priapulimorpha</taxon>
        <taxon>Priapulimorphida</taxon>
        <taxon>Priapulidae</taxon>
        <taxon>Priapulus</taxon>
    </lineage>
</organism>
<dbReference type="Proteomes" id="UP000695022">
    <property type="component" value="Unplaced"/>
</dbReference>
<protein>
    <submittedName>
        <fullName evidence="3">Uncharacterized protein LOC106815221</fullName>
    </submittedName>
</protein>
<dbReference type="PROSITE" id="PS50994">
    <property type="entry name" value="INTEGRASE"/>
    <property type="match status" value="1"/>
</dbReference>
<dbReference type="SUPFAM" id="SSF53098">
    <property type="entry name" value="Ribonuclease H-like"/>
    <property type="match status" value="1"/>
</dbReference>
<gene>
    <name evidence="3" type="primary">LOC106815221</name>
</gene>
<name>A0ABM1ESG3_PRICU</name>
<feature type="domain" description="Integrase catalytic" evidence="1">
    <location>
        <begin position="93"/>
        <end position="249"/>
    </location>
</feature>
<dbReference type="InterPro" id="IPR012337">
    <property type="entry name" value="RNaseH-like_sf"/>
</dbReference>
<evidence type="ECO:0000313" key="3">
    <source>
        <dbReference type="RefSeq" id="XP_014675134.1"/>
    </source>
</evidence>